<proteinExistence type="predicted"/>
<organism evidence="2">
    <name type="scientific">viral metagenome</name>
    <dbReference type="NCBI Taxonomy" id="1070528"/>
    <lineage>
        <taxon>unclassified sequences</taxon>
        <taxon>metagenomes</taxon>
        <taxon>organismal metagenomes</taxon>
    </lineage>
</organism>
<feature type="region of interest" description="Disordered" evidence="1">
    <location>
        <begin position="1"/>
        <end position="40"/>
    </location>
</feature>
<dbReference type="EMBL" id="MN738987">
    <property type="protein sequence ID" value="QHT34133.1"/>
    <property type="molecule type" value="Genomic_DNA"/>
</dbReference>
<evidence type="ECO:0000256" key="1">
    <source>
        <dbReference type="SAM" id="MobiDB-lite"/>
    </source>
</evidence>
<accession>A0A6C0F0D5</accession>
<protein>
    <submittedName>
        <fullName evidence="2">Uncharacterized protein</fullName>
    </submittedName>
</protein>
<evidence type="ECO:0000313" key="2">
    <source>
        <dbReference type="EMBL" id="QHT34133.1"/>
    </source>
</evidence>
<name>A0A6C0F0D5_9ZZZZ</name>
<dbReference type="AlphaFoldDB" id="A0A6C0F0D5"/>
<feature type="compositionally biased region" description="Polar residues" evidence="1">
    <location>
        <begin position="17"/>
        <end position="40"/>
    </location>
</feature>
<sequence>MAMANANARKFQDPSGPYQTTRQRTPSPKLQTPSMSGSMNSQGFPFVYEYDGRYSPPPPLPFGFPHDFSDGNLSPPYYLPMYSPPGFSVPGFSPPASPYFHNQNMMFHANPIPNSYHDIDMRMPVNPDYYNPDMNKTYVQSVQPKPVSIISESPKAREPVKLKDLREAPKAPVSVSREEQMFKSLKELLEIIELNVESHDAYIFGDYVIKSIIGNDLRKKFYEFMRQKKFEANQIETLFFDKKVMKTLANRLDLPTEIDIFSSRQQYDKFLKKIKAICRDSSIYKMEDLSRCHDIMKLSKFKDTLNMEAGRTISLLSFRITVSDQALVLNLYVSTNGPSTIPLGFFTEEEKYMIYNGKDKYILYYPGAFEANNNSDHNIDYIIAKIIDTPSNRTIMFGIDYDVVLPKLSKDITKVTEPQTYDFKTSATTSTHFTITNGHIMKPCSKCRVPFVKNSLYAVTKCCREGYHFDCLLQNYLEQNRQVSFNCSKDGCTTHNTRDVGSKNVEILMILSGLLY</sequence>
<reference evidence="2" key="1">
    <citation type="journal article" date="2020" name="Nature">
        <title>Giant virus diversity and host interactions through global metagenomics.</title>
        <authorList>
            <person name="Schulz F."/>
            <person name="Roux S."/>
            <person name="Paez-Espino D."/>
            <person name="Jungbluth S."/>
            <person name="Walsh D.A."/>
            <person name="Denef V.J."/>
            <person name="McMahon K.D."/>
            <person name="Konstantinidis K.T."/>
            <person name="Eloe-Fadrosh E.A."/>
            <person name="Kyrpides N.C."/>
            <person name="Woyke T."/>
        </authorList>
    </citation>
    <scope>NUCLEOTIDE SEQUENCE</scope>
    <source>
        <strain evidence="2">GVMAG-M-3300009161-52</strain>
    </source>
</reference>